<gene>
    <name evidence="8" type="primary">LOC106176264</name>
</gene>
<keyword evidence="3 5" id="KW-0175">Coiled coil</keyword>
<evidence type="ECO:0000256" key="2">
    <source>
        <dbReference type="ARBA" id="ARBA00016725"/>
    </source>
</evidence>
<dbReference type="GO" id="GO:0036159">
    <property type="term" value="P:inner dynein arm assembly"/>
    <property type="evidence" value="ECO:0007669"/>
    <property type="project" value="InterPro"/>
</dbReference>
<evidence type="ECO:0000313" key="8">
    <source>
        <dbReference type="RefSeq" id="XP_013414029.1"/>
    </source>
</evidence>
<name>A0A1S3JVB3_LINAN</name>
<dbReference type="GO" id="GO:0005576">
    <property type="term" value="C:extracellular region"/>
    <property type="evidence" value="ECO:0007669"/>
    <property type="project" value="GOC"/>
</dbReference>
<dbReference type="GO" id="GO:0005930">
    <property type="term" value="C:axoneme"/>
    <property type="evidence" value="ECO:0007669"/>
    <property type="project" value="InterPro"/>
</dbReference>
<reference evidence="8" key="1">
    <citation type="submission" date="2025-08" db="UniProtKB">
        <authorList>
            <consortium name="RefSeq"/>
        </authorList>
    </citation>
    <scope>IDENTIFICATION</scope>
    <source>
        <tissue evidence="8">Gonads</tissue>
    </source>
</reference>
<dbReference type="KEGG" id="lak:106176264"/>
<dbReference type="PANTHER" id="PTHR18962:SF0">
    <property type="entry name" value="COILED-COIL DOMAIN-CONTAINING PROTEIN 39"/>
    <property type="match status" value="1"/>
</dbReference>
<dbReference type="STRING" id="7574.A0A1S3JVB3"/>
<dbReference type="InParanoid" id="A0A1S3JVB3"/>
<dbReference type="Proteomes" id="UP000085678">
    <property type="component" value="Unplaced"/>
</dbReference>
<evidence type="ECO:0000256" key="4">
    <source>
        <dbReference type="ARBA" id="ARBA00045182"/>
    </source>
</evidence>
<comment type="function">
    <text evidence="4">Required for assembly of dynein regulatory complex (DRC) and inner dynein arm (IDA) complexes, which are responsible for ciliary beat regulation, thereby playing a central role in motility in cilia and flagella. Probably acts together with CCDC40 to form a molecular ruler that determines the 96 nanometer (nm) repeat length and arrangements of components in cilia and flagella. Not required for outer dynein arm complexes assembly.</text>
</comment>
<proteinExistence type="inferred from homology"/>
<evidence type="ECO:0000256" key="6">
    <source>
        <dbReference type="SAM" id="MobiDB-lite"/>
    </source>
</evidence>
<dbReference type="GeneID" id="106176264"/>
<feature type="non-terminal residue" evidence="8">
    <location>
        <position position="1"/>
    </location>
</feature>
<evidence type="ECO:0000256" key="3">
    <source>
        <dbReference type="ARBA" id="ARBA00023054"/>
    </source>
</evidence>
<dbReference type="OrthoDB" id="10259720at2759"/>
<feature type="coiled-coil region" evidence="5">
    <location>
        <begin position="116"/>
        <end position="254"/>
    </location>
</feature>
<protein>
    <recommendedName>
        <fullName evidence="2">Coiled-coil domain-containing protein 39</fullName>
    </recommendedName>
</protein>
<evidence type="ECO:0000313" key="7">
    <source>
        <dbReference type="Proteomes" id="UP000085678"/>
    </source>
</evidence>
<comment type="similarity">
    <text evidence="1">Belongs to the CCDC39 family.</text>
</comment>
<dbReference type="AlphaFoldDB" id="A0A1S3JVB3"/>
<keyword evidence="7" id="KW-1185">Reference proteome</keyword>
<accession>A0A1S3JVB3</accession>
<dbReference type="FunCoup" id="A0A1S3JVB3">
    <property type="interactions" value="23"/>
</dbReference>
<dbReference type="GO" id="GO:0060285">
    <property type="term" value="P:cilium-dependent cell motility"/>
    <property type="evidence" value="ECO:0007669"/>
    <property type="project" value="TreeGrafter"/>
</dbReference>
<organism evidence="7 8">
    <name type="scientific">Lingula anatina</name>
    <name type="common">Brachiopod</name>
    <name type="synonym">Lingula unguis</name>
    <dbReference type="NCBI Taxonomy" id="7574"/>
    <lineage>
        <taxon>Eukaryota</taxon>
        <taxon>Metazoa</taxon>
        <taxon>Spiralia</taxon>
        <taxon>Lophotrochozoa</taxon>
        <taxon>Brachiopoda</taxon>
        <taxon>Linguliformea</taxon>
        <taxon>Lingulata</taxon>
        <taxon>Lingulida</taxon>
        <taxon>Linguloidea</taxon>
        <taxon>Lingulidae</taxon>
        <taxon>Lingula</taxon>
    </lineage>
</organism>
<evidence type="ECO:0000256" key="5">
    <source>
        <dbReference type="SAM" id="Coils"/>
    </source>
</evidence>
<feature type="compositionally biased region" description="Polar residues" evidence="6">
    <location>
        <begin position="342"/>
        <end position="354"/>
    </location>
</feature>
<sequence length="389" mass="44448">QKMVDDNILKLEIKRLRDMLYTKADDVFTLEKRRLQLETAMKERRGEIDIHTEMLTAQVRAADEERSQISAELHDRIAKIDKLRKRYEILMVQMAPPEGEEEKSQAYYVIRAAQEKEELQRTGDDLDARIRKAEKEIQALENTLRLMNGRNEQYRKSFNKVTDSSDDMEEKAQLEEQMRAVMDKYKYKRRQIRELQEDLQTMSHNLDTLTRDEDAYIEMIQDKQNKILQLNKEMDEQQGKLDRVMKQNVRYAREIRSAKKSKGEVPDEKDMDIREMREFNKMAMKQVGEVTSPYPDLAQAVNLYFTQANLPPPPAGGMGSPFGSRPSSARSSLSSVRSGYSTPKSPASQTSSQGRPAAVDIGAGLAIGGVGGSPASSRASSRSSRSSRR</sequence>
<feature type="compositionally biased region" description="Low complexity" evidence="6">
    <location>
        <begin position="321"/>
        <end position="341"/>
    </location>
</feature>
<evidence type="ECO:0000256" key="1">
    <source>
        <dbReference type="ARBA" id="ARBA00005805"/>
    </source>
</evidence>
<dbReference type="InterPro" id="IPR033290">
    <property type="entry name" value="CCDC39"/>
</dbReference>
<feature type="compositionally biased region" description="Low complexity" evidence="6">
    <location>
        <begin position="375"/>
        <end position="389"/>
    </location>
</feature>
<dbReference type="RefSeq" id="XP_013414029.1">
    <property type="nucleotide sequence ID" value="XM_013558575.2"/>
</dbReference>
<dbReference type="GO" id="GO:0060287">
    <property type="term" value="P:epithelial cilium movement involved in determination of left/right asymmetry"/>
    <property type="evidence" value="ECO:0007669"/>
    <property type="project" value="TreeGrafter"/>
</dbReference>
<dbReference type="PANTHER" id="PTHR18962">
    <property type="entry name" value="COILED-COIL DOMAIN-CONTAINING PROTEIN 39"/>
    <property type="match status" value="1"/>
</dbReference>
<dbReference type="Pfam" id="PF24161">
    <property type="entry name" value="CCDC39"/>
    <property type="match status" value="1"/>
</dbReference>
<feature type="region of interest" description="Disordered" evidence="6">
    <location>
        <begin position="312"/>
        <end position="389"/>
    </location>
</feature>